<sequence>GLAEEEQTLSDAMQLLQRITYGHRIDYHQANVEDLLKFLIPHVLTKTESLLLPVLGTLANLCRNNLLVQAAVRNLFHTE</sequence>
<proteinExistence type="predicted"/>
<accession>A0A0B6YPX0</accession>
<evidence type="ECO:0000259" key="1">
    <source>
        <dbReference type="Pfam" id="PF21044"/>
    </source>
</evidence>
<dbReference type="AlphaFoldDB" id="A0A0B6YPX0"/>
<feature type="non-terminal residue" evidence="2">
    <location>
        <position position="1"/>
    </location>
</feature>
<protein>
    <recommendedName>
        <fullName evidence="1">CIP2A N-terminal domain-containing protein</fullName>
    </recommendedName>
</protein>
<dbReference type="PANTHER" id="PTHR23161">
    <property type="entry name" value="PROTEIN CIP2A"/>
    <property type="match status" value="1"/>
</dbReference>
<dbReference type="PANTHER" id="PTHR23161:SF2">
    <property type="entry name" value="PROTEIN CIP2A"/>
    <property type="match status" value="1"/>
</dbReference>
<reference evidence="2" key="1">
    <citation type="submission" date="2014-12" db="EMBL/GenBank/DDBJ databases">
        <title>Insight into the proteome of Arion vulgaris.</title>
        <authorList>
            <person name="Aradska J."/>
            <person name="Bulat T."/>
            <person name="Smidak R."/>
            <person name="Sarate P."/>
            <person name="Gangsoo J."/>
            <person name="Sialana F."/>
            <person name="Bilban M."/>
            <person name="Lubec G."/>
        </authorList>
    </citation>
    <scope>NUCLEOTIDE SEQUENCE</scope>
    <source>
        <tissue evidence="2">Skin</tissue>
    </source>
</reference>
<dbReference type="InterPro" id="IPR042510">
    <property type="entry name" value="CIP2A"/>
</dbReference>
<name>A0A0B6YPX0_9EUPU</name>
<evidence type="ECO:0000313" key="2">
    <source>
        <dbReference type="EMBL" id="CEK58314.1"/>
    </source>
</evidence>
<dbReference type="EMBL" id="HACG01011449">
    <property type="protein sequence ID" value="CEK58314.1"/>
    <property type="molecule type" value="Transcribed_RNA"/>
</dbReference>
<dbReference type="Pfam" id="PF21044">
    <property type="entry name" value="CIP2A_N"/>
    <property type="match status" value="1"/>
</dbReference>
<dbReference type="InterPro" id="IPR048701">
    <property type="entry name" value="CIP2A_N"/>
</dbReference>
<feature type="domain" description="CIP2A N-terminal" evidence="1">
    <location>
        <begin position="10"/>
        <end position="75"/>
    </location>
</feature>
<feature type="non-terminal residue" evidence="2">
    <location>
        <position position="79"/>
    </location>
</feature>
<organism evidence="2">
    <name type="scientific">Arion vulgaris</name>
    <dbReference type="NCBI Taxonomy" id="1028688"/>
    <lineage>
        <taxon>Eukaryota</taxon>
        <taxon>Metazoa</taxon>
        <taxon>Spiralia</taxon>
        <taxon>Lophotrochozoa</taxon>
        <taxon>Mollusca</taxon>
        <taxon>Gastropoda</taxon>
        <taxon>Heterobranchia</taxon>
        <taxon>Euthyneura</taxon>
        <taxon>Panpulmonata</taxon>
        <taxon>Eupulmonata</taxon>
        <taxon>Stylommatophora</taxon>
        <taxon>Helicina</taxon>
        <taxon>Arionoidea</taxon>
        <taxon>Arionidae</taxon>
        <taxon>Arion</taxon>
    </lineage>
</organism>
<gene>
    <name evidence="2" type="primary">ORF32683</name>
</gene>